<dbReference type="Proteomes" id="UP001163603">
    <property type="component" value="Chromosome 4"/>
</dbReference>
<evidence type="ECO:0000313" key="2">
    <source>
        <dbReference type="Proteomes" id="UP001163603"/>
    </source>
</evidence>
<gene>
    <name evidence="1" type="ORF">Pint_19441</name>
</gene>
<proteinExistence type="predicted"/>
<name>A0ACC0YXY4_9ROSI</name>
<sequence length="361" mass="40463">MVMLFFVFLFMLSEQNVTFTMHGLLGMAPNKVYCAVILLFFFCGAASVSNRNQKAELVVNASGGRQIPETFFGIFFEEINHAGAGGFWAELVSNRGFEAVRQNKSLNIHPWSLIGDESSIIVSTDRSSCFKRNKIALRMEVLCDGDTCPVGRVGVYNPGFWGMDIKQGKIYKIVFYLRSLTSVNISVSFTSSDGLRTLANTNLIASAGDVSNWTKMETLLEAEETNPNARLQLKTSKKGVMWIDQVSAIPLDTYKSHGFRNDLSEMIANLKPRFLRFPGGNFVGGDLLRNAFRWKDTVGPWEERPGHFNDAWNYWTDDGLGYFEFLQLSEDLGALPIWVFNNGMSNLGREKASNVSLFVQV</sequence>
<reference evidence="2" key="1">
    <citation type="journal article" date="2023" name="G3 (Bethesda)">
        <title>Genome assembly and association tests identify interacting loci associated with vigor, precocity, and sex in interspecific pistachio rootstocks.</title>
        <authorList>
            <person name="Palmer W."/>
            <person name="Jacygrad E."/>
            <person name="Sagayaradj S."/>
            <person name="Cavanaugh K."/>
            <person name="Han R."/>
            <person name="Bertier L."/>
            <person name="Beede B."/>
            <person name="Kafkas S."/>
            <person name="Golino D."/>
            <person name="Preece J."/>
            <person name="Michelmore R."/>
        </authorList>
    </citation>
    <scope>NUCLEOTIDE SEQUENCE [LARGE SCALE GENOMIC DNA]</scope>
</reference>
<evidence type="ECO:0000313" key="1">
    <source>
        <dbReference type="EMBL" id="KAJ0043141.1"/>
    </source>
</evidence>
<accession>A0ACC0YXY4</accession>
<organism evidence="1 2">
    <name type="scientific">Pistacia integerrima</name>
    <dbReference type="NCBI Taxonomy" id="434235"/>
    <lineage>
        <taxon>Eukaryota</taxon>
        <taxon>Viridiplantae</taxon>
        <taxon>Streptophyta</taxon>
        <taxon>Embryophyta</taxon>
        <taxon>Tracheophyta</taxon>
        <taxon>Spermatophyta</taxon>
        <taxon>Magnoliopsida</taxon>
        <taxon>eudicotyledons</taxon>
        <taxon>Gunneridae</taxon>
        <taxon>Pentapetalae</taxon>
        <taxon>rosids</taxon>
        <taxon>malvids</taxon>
        <taxon>Sapindales</taxon>
        <taxon>Anacardiaceae</taxon>
        <taxon>Pistacia</taxon>
    </lineage>
</organism>
<keyword evidence="2" id="KW-1185">Reference proteome</keyword>
<protein>
    <submittedName>
        <fullName evidence="1">Uncharacterized protein</fullName>
    </submittedName>
</protein>
<dbReference type="EMBL" id="CM047739">
    <property type="protein sequence ID" value="KAJ0043141.1"/>
    <property type="molecule type" value="Genomic_DNA"/>
</dbReference>
<comment type="caution">
    <text evidence="1">The sequence shown here is derived from an EMBL/GenBank/DDBJ whole genome shotgun (WGS) entry which is preliminary data.</text>
</comment>